<dbReference type="AlphaFoldDB" id="A0A975T9D3"/>
<dbReference type="Proteomes" id="UP000683511">
    <property type="component" value="Chromosome"/>
</dbReference>
<evidence type="ECO:0000313" key="2">
    <source>
        <dbReference type="Proteomes" id="UP000683511"/>
    </source>
</evidence>
<sequence length="60" mass="6970">MTGDRGQVTVLKGFYCLRFICWECSNSLVYSYIAGILVWIEKFRAKILDISMFLSWGSRP</sequence>
<accession>A0A975T9D3</accession>
<evidence type="ECO:0000313" key="1">
    <source>
        <dbReference type="EMBL" id="QXE23882.1"/>
    </source>
</evidence>
<gene>
    <name evidence="1" type="ORF">B6N60_02578</name>
</gene>
<keyword evidence="2" id="KW-1185">Reference proteome</keyword>
<name>A0A975T9D3_9NOST</name>
<protein>
    <submittedName>
        <fullName evidence="1">Uncharacterized protein</fullName>
    </submittedName>
</protein>
<organism evidence="1 2">
    <name type="scientific">Richelia sinica FACHB-800</name>
    <dbReference type="NCBI Taxonomy" id="1357546"/>
    <lineage>
        <taxon>Bacteria</taxon>
        <taxon>Bacillati</taxon>
        <taxon>Cyanobacteriota</taxon>
        <taxon>Cyanophyceae</taxon>
        <taxon>Nostocales</taxon>
        <taxon>Nostocaceae</taxon>
        <taxon>Richelia</taxon>
    </lineage>
</organism>
<proteinExistence type="predicted"/>
<dbReference type="EMBL" id="CP021056">
    <property type="protein sequence ID" value="QXE23882.1"/>
    <property type="molecule type" value="Genomic_DNA"/>
</dbReference>
<reference evidence="1" key="1">
    <citation type="submission" date="2017-04" db="EMBL/GenBank/DDBJ databases">
        <title>Genome deletions in a multicellular cyanobacterial endosymbiont for morphological adaptation in marine diatoms.</title>
        <authorList>
            <person name="Wang Y."/>
            <person name="Gao H."/>
            <person name="Li R."/>
            <person name="Xu X."/>
        </authorList>
    </citation>
    <scope>NUCLEOTIDE SEQUENCE</scope>
    <source>
        <strain evidence="1">FACHB 800</strain>
    </source>
</reference>
<dbReference type="KEGG" id="rsin:B6N60_02578"/>